<evidence type="ECO:0000256" key="4">
    <source>
        <dbReference type="ARBA" id="ARBA00023015"/>
    </source>
</evidence>
<dbReference type="CDD" id="cd02208">
    <property type="entry name" value="cupin_RmlC-like"/>
    <property type="match status" value="1"/>
</dbReference>
<dbReference type="Proteomes" id="UP001227230">
    <property type="component" value="Chromosome 10"/>
</dbReference>
<feature type="compositionally biased region" description="Basic residues" evidence="8">
    <location>
        <begin position="45"/>
        <end position="64"/>
    </location>
</feature>
<keyword evidence="4" id="KW-0805">Transcription regulation</keyword>
<feature type="compositionally biased region" description="Basic residues" evidence="8">
    <location>
        <begin position="377"/>
        <end position="388"/>
    </location>
</feature>
<reference evidence="11 12" key="1">
    <citation type="journal article" date="2023" name="Hortic Res">
        <title>The complete reference genome for grapevine (Vitis vinifera L.) genetics and breeding.</title>
        <authorList>
            <person name="Shi X."/>
            <person name="Cao S."/>
            <person name="Wang X."/>
            <person name="Huang S."/>
            <person name="Wang Y."/>
            <person name="Liu Z."/>
            <person name="Liu W."/>
            <person name="Leng X."/>
            <person name="Peng Y."/>
            <person name="Wang N."/>
            <person name="Wang Y."/>
            <person name="Ma Z."/>
            <person name="Xu X."/>
            <person name="Zhang F."/>
            <person name="Xue H."/>
            <person name="Zhong H."/>
            <person name="Wang Y."/>
            <person name="Zhang K."/>
            <person name="Velt A."/>
            <person name="Avia K."/>
            <person name="Holtgrawe D."/>
            <person name="Grimplet J."/>
            <person name="Matus J.T."/>
            <person name="Ware D."/>
            <person name="Wu X."/>
            <person name="Wang H."/>
            <person name="Liu C."/>
            <person name="Fang Y."/>
            <person name="Rustenholz C."/>
            <person name="Cheng Z."/>
            <person name="Xiao H."/>
            <person name="Zhou Y."/>
        </authorList>
    </citation>
    <scope>NUCLEOTIDE SEQUENCE [LARGE SCALE GENOMIC DNA]</scope>
    <source>
        <strain evidence="12">cv. Pinot noir / PN40024</strain>
        <tissue evidence="11">Leaf</tissue>
    </source>
</reference>
<dbReference type="Gene3D" id="2.60.120.650">
    <property type="entry name" value="Cupin"/>
    <property type="match status" value="1"/>
</dbReference>
<keyword evidence="5" id="KW-0804">Transcription</keyword>
<evidence type="ECO:0000256" key="7">
    <source>
        <dbReference type="PROSITE-ProRule" id="PRU00175"/>
    </source>
</evidence>
<evidence type="ECO:0000259" key="9">
    <source>
        <dbReference type="PROSITE" id="PS50089"/>
    </source>
</evidence>
<feature type="compositionally biased region" description="Acidic residues" evidence="8">
    <location>
        <begin position="362"/>
        <end position="372"/>
    </location>
</feature>
<accession>A0ABY9CSA6</accession>
<name>A0ABY9CSA6_VITVI</name>
<keyword evidence="3" id="KW-0479">Metal-binding</keyword>
<keyword evidence="7" id="KW-0862">Zinc</keyword>
<dbReference type="PANTHER" id="PTHR12549">
    <property type="entry name" value="JMJC DOMAIN-CONTAINING HISTONE DEMETHYLATION PROTEIN"/>
    <property type="match status" value="1"/>
</dbReference>
<keyword evidence="6" id="KW-0539">Nucleus</keyword>
<feature type="compositionally biased region" description="Basic residues" evidence="8">
    <location>
        <begin position="310"/>
        <end position="323"/>
    </location>
</feature>
<feature type="compositionally biased region" description="Basic and acidic residues" evidence="8">
    <location>
        <begin position="13"/>
        <end position="23"/>
    </location>
</feature>
<evidence type="ECO:0000256" key="3">
    <source>
        <dbReference type="ARBA" id="ARBA00022723"/>
    </source>
</evidence>
<evidence type="ECO:0008006" key="13">
    <source>
        <dbReference type="Google" id="ProtNLM"/>
    </source>
</evidence>
<comment type="subcellular location">
    <subcellularLocation>
        <location evidence="1">Nucleus</location>
    </subcellularLocation>
</comment>
<feature type="compositionally biased region" description="Basic residues" evidence="8">
    <location>
        <begin position="335"/>
        <end position="345"/>
    </location>
</feature>
<evidence type="ECO:0000259" key="10">
    <source>
        <dbReference type="PROSITE" id="PS51184"/>
    </source>
</evidence>
<evidence type="ECO:0000256" key="1">
    <source>
        <dbReference type="ARBA" id="ARBA00004123"/>
    </source>
</evidence>
<dbReference type="InterPro" id="IPR018866">
    <property type="entry name" value="Znf-4CXXC_R1"/>
</dbReference>
<dbReference type="InterPro" id="IPR045109">
    <property type="entry name" value="LSDs-like"/>
</dbReference>
<feature type="compositionally biased region" description="Basic and acidic residues" evidence="8">
    <location>
        <begin position="1010"/>
        <end position="1035"/>
    </location>
</feature>
<dbReference type="Pfam" id="PF02373">
    <property type="entry name" value="JmjC"/>
    <property type="match status" value="1"/>
</dbReference>
<evidence type="ECO:0000313" key="12">
    <source>
        <dbReference type="Proteomes" id="UP001227230"/>
    </source>
</evidence>
<feature type="compositionally biased region" description="Low complexity" evidence="8">
    <location>
        <begin position="1036"/>
        <end position="1049"/>
    </location>
</feature>
<feature type="region of interest" description="Disordered" evidence="8">
    <location>
        <begin position="276"/>
        <end position="473"/>
    </location>
</feature>
<evidence type="ECO:0000256" key="6">
    <source>
        <dbReference type="ARBA" id="ARBA00023242"/>
    </source>
</evidence>
<feature type="domain" description="RING-type" evidence="9">
    <location>
        <begin position="488"/>
        <end position="535"/>
    </location>
</feature>
<sequence length="1256" mass="139898">MGDDGSSGSPDGGSERKPPRSEEAPENGGGGEEVLRVEGDGGVVPKKRRGRKPGKKAEVKRKGKGSGVGGCSEGGGGPTRKRGRSKKDVKTGENVDLAAEKGGENGDKGVGSGGSGDEGGGKAGEDVESGENQDMQIAKEGANGREGLQNCGREDEGSEKAGEDVKSGENEDLLAEKSREKDEKGKSGSGNESSEAQEDLKHVEIEDVLMEKSGEGGEKGKETNSSENVGVLVRRRGRKPKSVILQEIEQNENGIERGVDENGGVTSRRCSLRPRKEVKSVGNYDLQIEKDEEDGEENVESGVSDDGVAVKKRGKKKVKKGRKMGGIGDEDKQPSVKRQRGRTRTKKEDFGDKDSMAVKGEESDDLDTEDGDEMTRRGPKKKRGKKSTKGPAVPKNDMKTEDFGNENGEENSSKNETEPRTITQKRKKSKDEALGKLDDEKEKEPSERSLMSDGYCLRAPKAQSSVPQQLSRKEKMDPKWIEEVSLMCHQCQRNDKGRVVRCRKCKRKRFCIPCLETWYPHMSEEAIAESCPFCSGNCNCKACLRCDGSLKKMAELDYLKMKLSDEEKFKHSRYLLQAVVPFLKQFNQEQMLEKEIEAKIQGLSPSELKIQRVVCNKNERAYCDNCRTSIVDFHRSCPNCSYDLCLICCREIRDGHLQGGEEEVIVHVDSPGLGYLHGDKSRFPESSRRKRKLNFPANASPKDHAKSMSGWEANKNGSIPCPPKNLGGCGQGLLELRCMLEENFVLGLIMEAEEIASSNKLMDISGNPQQCCSCLNFADDNDTDNSKLRKGASRDDSSDNNLYCPKATDIQDEDLKHFQWHWLRGEPIIVRDVLENTSGLSWEPMVMWRAFRQITNTNHAQHLEVTAMDCLDWCEVAVNIHQFFKGYSDGRFDSYKWPQILKLKDWPPSTLFKERLPRHHAEFVSCLPFKDYTHPFDGILNLAVKLPKGSLQPDLGPKTYIAYGVAQELGRGDSVTKLHCDMSDAVNVLTHTAEATLPSDNLAEIEKLKAQHSAQDQEEHLEDSQTKNQDVEEKQPSPSSGPQSISGGSEKNEEAEVGQDGSKKISGPSAISGNRLAGGKPAEGGALWDIFRRQDVPKLQEYLKKHFRQFRHIHCFPLQQVVHPIHDQTFYLTLEHKRKLKDEYGIEPWTFVQNLGDAVFIPAGCPHQVRNLKSCIKVAVDFVSPENVGECVRLTEEFRTLPQNHRAKEDKLEVKKMVIHAVYNALKTLNPQKTVEIMGPEKKVKKTRRKKSRTRG</sequence>
<organism evidence="11 12">
    <name type="scientific">Vitis vinifera</name>
    <name type="common">Grape</name>
    <dbReference type="NCBI Taxonomy" id="29760"/>
    <lineage>
        <taxon>Eukaryota</taxon>
        <taxon>Viridiplantae</taxon>
        <taxon>Streptophyta</taxon>
        <taxon>Embryophyta</taxon>
        <taxon>Tracheophyta</taxon>
        <taxon>Spermatophyta</taxon>
        <taxon>Magnoliopsida</taxon>
        <taxon>eudicotyledons</taxon>
        <taxon>Gunneridae</taxon>
        <taxon>Pentapetalae</taxon>
        <taxon>rosids</taxon>
        <taxon>Vitales</taxon>
        <taxon>Vitaceae</taxon>
        <taxon>Viteae</taxon>
        <taxon>Vitis</taxon>
    </lineage>
</organism>
<keyword evidence="7" id="KW-0863">Zinc-finger</keyword>
<feature type="compositionally biased region" description="Basic and acidic residues" evidence="8">
    <location>
        <begin position="429"/>
        <end position="447"/>
    </location>
</feature>
<evidence type="ECO:0000256" key="2">
    <source>
        <dbReference type="ARBA" id="ARBA00006801"/>
    </source>
</evidence>
<feature type="compositionally biased region" description="Acidic residues" evidence="8">
    <location>
        <begin position="290"/>
        <end position="299"/>
    </location>
</feature>
<keyword evidence="12" id="KW-1185">Reference proteome</keyword>
<proteinExistence type="inferred from homology"/>
<dbReference type="InterPro" id="IPR001841">
    <property type="entry name" value="Znf_RING"/>
</dbReference>
<dbReference type="SMART" id="SM00558">
    <property type="entry name" value="JmjC"/>
    <property type="match status" value="1"/>
</dbReference>
<feature type="compositionally biased region" description="Gly residues" evidence="8">
    <location>
        <begin position="65"/>
        <end position="78"/>
    </location>
</feature>
<feature type="compositionally biased region" description="Gly residues" evidence="8">
    <location>
        <begin position="108"/>
        <end position="118"/>
    </location>
</feature>
<dbReference type="PROSITE" id="PS51184">
    <property type="entry name" value="JMJC"/>
    <property type="match status" value="1"/>
</dbReference>
<feature type="compositionally biased region" description="Basic and acidic residues" evidence="8">
    <location>
        <begin position="346"/>
        <end position="361"/>
    </location>
</feature>
<comment type="similarity">
    <text evidence="2">Belongs to the JARID1 histone demethylase family.</text>
</comment>
<gene>
    <name evidence="11" type="ORF">VitviT2T_016011</name>
</gene>
<dbReference type="Pfam" id="PF10497">
    <property type="entry name" value="zf-4CXXC_R1"/>
    <property type="match status" value="1"/>
</dbReference>
<feature type="compositionally biased region" description="Basic and acidic residues" evidence="8">
    <location>
        <begin position="86"/>
        <end position="107"/>
    </location>
</feature>
<feature type="compositionally biased region" description="Basic and acidic residues" evidence="8">
    <location>
        <begin position="152"/>
        <end position="186"/>
    </location>
</feature>
<feature type="domain" description="JmjC" evidence="10">
    <location>
        <begin position="935"/>
        <end position="1199"/>
    </location>
</feature>
<feature type="region of interest" description="Disordered" evidence="8">
    <location>
        <begin position="1"/>
        <end position="234"/>
    </location>
</feature>
<protein>
    <recommendedName>
        <fullName evidence="13">Lysine-specific demethylase JMJ25</fullName>
    </recommendedName>
</protein>
<dbReference type="PROSITE" id="PS50089">
    <property type="entry name" value="ZF_RING_2"/>
    <property type="match status" value="1"/>
</dbReference>
<evidence type="ECO:0000313" key="11">
    <source>
        <dbReference type="EMBL" id="WJZ97406.1"/>
    </source>
</evidence>
<dbReference type="SUPFAM" id="SSF51197">
    <property type="entry name" value="Clavaminate synthase-like"/>
    <property type="match status" value="1"/>
</dbReference>
<evidence type="ECO:0000256" key="5">
    <source>
        <dbReference type="ARBA" id="ARBA00023163"/>
    </source>
</evidence>
<evidence type="ECO:0000256" key="8">
    <source>
        <dbReference type="SAM" id="MobiDB-lite"/>
    </source>
</evidence>
<dbReference type="PANTHER" id="PTHR12549:SF11">
    <property type="entry name" value="LYSINE-SPECIFIC DEMETHYLASE JMJ25"/>
    <property type="match status" value="1"/>
</dbReference>
<feature type="region of interest" description="Disordered" evidence="8">
    <location>
        <begin position="1010"/>
        <end position="1078"/>
    </location>
</feature>
<dbReference type="InterPro" id="IPR003347">
    <property type="entry name" value="JmjC_dom"/>
</dbReference>
<dbReference type="EMBL" id="CP126657">
    <property type="protein sequence ID" value="WJZ97406.1"/>
    <property type="molecule type" value="Genomic_DNA"/>
</dbReference>
<feature type="compositionally biased region" description="Basic and acidic residues" evidence="8">
    <location>
        <begin position="198"/>
        <end position="224"/>
    </location>
</feature>